<dbReference type="AlphaFoldDB" id="A0A1I1S3I5"/>
<keyword evidence="2" id="KW-1185">Reference proteome</keyword>
<evidence type="ECO:0000313" key="1">
    <source>
        <dbReference type="EMBL" id="SFD37520.1"/>
    </source>
</evidence>
<sequence length="251" mass="28788">MKSVFIFASFIISPLFISPYAIANFQTEISIAMALQEFDEFDDVKFYGLNFTRFDKALLIKGPLAETVYLNKKSSWFVTSYDTDQNTKLETIIGRTQFINANTYIAIDTNFISGNNFSDLTLSSGHYLDDKLLMSASTSFTRGRGWDEYVLFSARKLFSLDNNHQVAIEYSSAIEDEKFLEYQAMDLSYYPVNFFSLSMNISHDKKAKEGTYISFEAQYFFNMQTELSFGYGKSNQKGVGNTWLISGSYRF</sequence>
<gene>
    <name evidence="1" type="ORF">SAMN02745724_04338</name>
</gene>
<name>A0A1I1S3I5_9GAMM</name>
<organism evidence="1 2">
    <name type="scientific">Pseudoalteromonas denitrificans DSM 6059</name>
    <dbReference type="NCBI Taxonomy" id="1123010"/>
    <lineage>
        <taxon>Bacteria</taxon>
        <taxon>Pseudomonadati</taxon>
        <taxon>Pseudomonadota</taxon>
        <taxon>Gammaproteobacteria</taxon>
        <taxon>Alteromonadales</taxon>
        <taxon>Pseudoalteromonadaceae</taxon>
        <taxon>Pseudoalteromonas</taxon>
    </lineage>
</organism>
<evidence type="ECO:0000313" key="2">
    <source>
        <dbReference type="Proteomes" id="UP000198862"/>
    </source>
</evidence>
<protein>
    <recommendedName>
        <fullName evidence="3">General porin</fullName>
    </recommendedName>
</protein>
<dbReference type="Proteomes" id="UP000198862">
    <property type="component" value="Unassembled WGS sequence"/>
</dbReference>
<dbReference type="Pfam" id="PF16956">
    <property type="entry name" value="Porin_7"/>
    <property type="match status" value="1"/>
</dbReference>
<accession>A0A1I1S3I5</accession>
<dbReference type="RefSeq" id="WP_091989675.1">
    <property type="nucleotide sequence ID" value="NZ_FOLO01000052.1"/>
</dbReference>
<dbReference type="STRING" id="1123010.SAMN02745724_04338"/>
<reference evidence="1 2" key="1">
    <citation type="submission" date="2016-10" db="EMBL/GenBank/DDBJ databases">
        <authorList>
            <person name="de Groot N.N."/>
        </authorList>
    </citation>
    <scope>NUCLEOTIDE SEQUENCE [LARGE SCALE GENOMIC DNA]</scope>
    <source>
        <strain evidence="1 2">DSM 6059</strain>
    </source>
</reference>
<dbReference type="InterPro" id="IPR031593">
    <property type="entry name" value="Porin_7"/>
</dbReference>
<dbReference type="EMBL" id="FOLO01000052">
    <property type="protein sequence ID" value="SFD37520.1"/>
    <property type="molecule type" value="Genomic_DNA"/>
</dbReference>
<evidence type="ECO:0008006" key="3">
    <source>
        <dbReference type="Google" id="ProtNLM"/>
    </source>
</evidence>
<dbReference type="OrthoDB" id="6290464at2"/>
<proteinExistence type="predicted"/>